<evidence type="ECO:0000256" key="2">
    <source>
        <dbReference type="ARBA" id="ARBA00023015"/>
    </source>
</evidence>
<dbReference type="SUPFAM" id="SSF46894">
    <property type="entry name" value="C-terminal effector domain of the bipartite response regulators"/>
    <property type="match status" value="1"/>
</dbReference>
<evidence type="ECO:0000259" key="6">
    <source>
        <dbReference type="PROSITE" id="PS51755"/>
    </source>
</evidence>
<sequence>MSEIRFGVLGPMTATDAAGRPIGLKGPMHRAVVARLLVARRRVVPVGDLVADLWVAPPDGAVAAVRTFVAALRRALEPDRRPRAPASLLVTEGLGYALRPAPQAVDAWRFEVAAHSDDPDRLDEALGWWRGPAHADFPDAPWAAADRARLTELRLHAVERRAAARLDATAIADLDAHVTAHPWREEGWRLLALALYRAGRQGDALAVLRRARALLVEQLGVDPGPALRRLEQDVLRQAPALDTGADPLARAAAAYDRVAGGARARLESAAGLLRNLAVTGAGGLRAAREQRSAAVAAAEQLGDPELTARVIGAYDVPAVWPRSDDPDRAAGLVAAAGRTLAALPAGHPAARARLLSTIALEARGTTDRWPGECAREAEEIARGLDDPGLLAFALNASWMQCCQRIGTAPARDATGAELIGLAARHGLVTAEVLGHLIRVQARSALGDLPGADRHAAAAGELGARYELPLVEVFTAGYAALRLDLGGAGYDAVERAYRDLGDRLDAAEMPGLRDGLVALALLGARLRRDRELGEPEGFGSYVRWVVPLWDHSALRDLPDPPPGLLADALWCLLARVAVTSGDRQMMERARTALRPAAGEWAGAGTGMISIGTVGEQLANLDRALDAES</sequence>
<proteinExistence type="inferred from homology"/>
<reference evidence="7 8" key="1">
    <citation type="submission" date="2023-06" db="EMBL/GenBank/DDBJ databases">
        <authorList>
            <person name="Yushchuk O."/>
            <person name="Binda E."/>
            <person name="Ruckert-Reed C."/>
            <person name="Fedorenko V."/>
            <person name="Kalinowski J."/>
            <person name="Marinelli F."/>
        </authorList>
    </citation>
    <scope>NUCLEOTIDE SEQUENCE [LARGE SCALE GENOMIC DNA]</scope>
    <source>
        <strain evidence="7 8">NRRL 3884</strain>
    </source>
</reference>
<evidence type="ECO:0000313" key="7">
    <source>
        <dbReference type="EMBL" id="WIM94019.1"/>
    </source>
</evidence>
<keyword evidence="4" id="KW-0804">Transcription</keyword>
<dbReference type="PANTHER" id="PTHR35807:SF1">
    <property type="entry name" value="TRANSCRIPTIONAL REGULATOR REDD"/>
    <property type="match status" value="1"/>
</dbReference>
<keyword evidence="2" id="KW-0805">Transcription regulation</keyword>
<evidence type="ECO:0000256" key="3">
    <source>
        <dbReference type="ARBA" id="ARBA00023125"/>
    </source>
</evidence>
<dbReference type="InterPro" id="IPR005158">
    <property type="entry name" value="BTAD"/>
</dbReference>
<dbReference type="RefSeq" id="WP_284915222.1">
    <property type="nucleotide sequence ID" value="NZ_CP126980.1"/>
</dbReference>
<evidence type="ECO:0000256" key="5">
    <source>
        <dbReference type="PROSITE-ProRule" id="PRU01091"/>
    </source>
</evidence>
<dbReference type="SMART" id="SM00862">
    <property type="entry name" value="Trans_reg_C"/>
    <property type="match status" value="1"/>
</dbReference>
<dbReference type="PROSITE" id="PS51755">
    <property type="entry name" value="OMPR_PHOB"/>
    <property type="match status" value="1"/>
</dbReference>
<dbReference type="Gene3D" id="1.10.10.10">
    <property type="entry name" value="Winged helix-like DNA-binding domain superfamily/Winged helix DNA-binding domain"/>
    <property type="match status" value="1"/>
</dbReference>
<dbReference type="InterPro" id="IPR001867">
    <property type="entry name" value="OmpR/PhoB-type_DNA-bd"/>
</dbReference>
<dbReference type="InterPro" id="IPR011990">
    <property type="entry name" value="TPR-like_helical_dom_sf"/>
</dbReference>
<gene>
    <name evidence="7" type="ORF">ACTOB_006019</name>
</gene>
<protein>
    <submittedName>
        <fullName evidence="7">AfsR/SARP family transcriptional regulator</fullName>
    </submittedName>
</protein>
<dbReference type="EMBL" id="CP126980">
    <property type="protein sequence ID" value="WIM94019.1"/>
    <property type="molecule type" value="Genomic_DNA"/>
</dbReference>
<evidence type="ECO:0000256" key="4">
    <source>
        <dbReference type="ARBA" id="ARBA00023163"/>
    </source>
</evidence>
<dbReference type="Proteomes" id="UP001240150">
    <property type="component" value="Chromosome"/>
</dbReference>
<dbReference type="CDD" id="cd15831">
    <property type="entry name" value="BTAD"/>
    <property type="match status" value="1"/>
</dbReference>
<organism evidence="7 8">
    <name type="scientific">Actinoplanes oblitus</name>
    <dbReference type="NCBI Taxonomy" id="3040509"/>
    <lineage>
        <taxon>Bacteria</taxon>
        <taxon>Bacillati</taxon>
        <taxon>Actinomycetota</taxon>
        <taxon>Actinomycetes</taxon>
        <taxon>Micromonosporales</taxon>
        <taxon>Micromonosporaceae</taxon>
        <taxon>Actinoplanes</taxon>
    </lineage>
</organism>
<evidence type="ECO:0000313" key="8">
    <source>
        <dbReference type="Proteomes" id="UP001240150"/>
    </source>
</evidence>
<dbReference type="InterPro" id="IPR051677">
    <property type="entry name" value="AfsR-DnrI-RedD_regulator"/>
</dbReference>
<dbReference type="PANTHER" id="PTHR35807">
    <property type="entry name" value="TRANSCRIPTIONAL REGULATOR REDD-RELATED"/>
    <property type="match status" value="1"/>
</dbReference>
<dbReference type="Pfam" id="PF03704">
    <property type="entry name" value="BTAD"/>
    <property type="match status" value="1"/>
</dbReference>
<feature type="domain" description="OmpR/PhoB-type" evidence="6">
    <location>
        <begin position="1"/>
        <end position="100"/>
    </location>
</feature>
<keyword evidence="8" id="KW-1185">Reference proteome</keyword>
<dbReference type="Gene3D" id="1.25.40.10">
    <property type="entry name" value="Tetratricopeptide repeat domain"/>
    <property type="match status" value="1"/>
</dbReference>
<accession>A0ABY8WC88</accession>
<dbReference type="InterPro" id="IPR036388">
    <property type="entry name" value="WH-like_DNA-bd_sf"/>
</dbReference>
<name>A0ABY8WC88_9ACTN</name>
<comment type="similarity">
    <text evidence="1">Belongs to the AfsR/DnrI/RedD regulatory family.</text>
</comment>
<dbReference type="SUPFAM" id="SSF48452">
    <property type="entry name" value="TPR-like"/>
    <property type="match status" value="1"/>
</dbReference>
<keyword evidence="3 5" id="KW-0238">DNA-binding</keyword>
<dbReference type="InterPro" id="IPR016032">
    <property type="entry name" value="Sig_transdc_resp-reg_C-effctor"/>
</dbReference>
<dbReference type="SMART" id="SM01043">
    <property type="entry name" value="BTAD"/>
    <property type="match status" value="1"/>
</dbReference>
<evidence type="ECO:0000256" key="1">
    <source>
        <dbReference type="ARBA" id="ARBA00005820"/>
    </source>
</evidence>
<feature type="DNA-binding region" description="OmpR/PhoB-type" evidence="5">
    <location>
        <begin position="1"/>
        <end position="100"/>
    </location>
</feature>